<evidence type="ECO:0000256" key="3">
    <source>
        <dbReference type="ARBA" id="ARBA00022898"/>
    </source>
</evidence>
<organism evidence="7 8">
    <name type="scientific">Paenibacillus turicensis</name>
    <dbReference type="NCBI Taxonomy" id="160487"/>
    <lineage>
        <taxon>Bacteria</taxon>
        <taxon>Bacillati</taxon>
        <taxon>Bacillota</taxon>
        <taxon>Bacilli</taxon>
        <taxon>Bacillales</taxon>
        <taxon>Paenibacillaceae</taxon>
        <taxon>Paenibacillus</taxon>
    </lineage>
</organism>
<dbReference type="EC" id="2.6.1.-" evidence="7"/>
<dbReference type="InterPro" id="IPR015421">
    <property type="entry name" value="PyrdxlP-dep_Trfase_major"/>
</dbReference>
<keyword evidence="7" id="KW-0032">Aminotransferase</keyword>
<keyword evidence="8" id="KW-1185">Reference proteome</keyword>
<dbReference type="PANTHER" id="PTHR21152">
    <property type="entry name" value="AMINOTRANSFERASE CLASS V"/>
    <property type="match status" value="1"/>
</dbReference>
<dbReference type="InterPro" id="IPR000192">
    <property type="entry name" value="Aminotrans_V_dom"/>
</dbReference>
<evidence type="ECO:0000313" key="7">
    <source>
        <dbReference type="EMBL" id="MBP1904616.1"/>
    </source>
</evidence>
<gene>
    <name evidence="7" type="ORF">J2Z32_001239</name>
</gene>
<sequence>MFKEIDIPQRTIMTPGPVEAHPKVLRAMSHTILGQFDPAFLSIMDEVKEMIKAPFGTTNEQAFAIDGTSRSGIEAAMIALIEPGDKVLIPAYGRFAYLLAEIAERAQADIVMLEKDWETPFDQQEVIEKIKEVQPKIVAMVHGETANAQIQEMEKIGAYCRQNDVLFLVDMVATYGGVEIKVDEWNIDIAIAGSQKCVSVPSGLSLITFNKRAQAIIESRYQKELGLSKVERNERFIQSNYLDLSQLINYWNNNRINHHTEATSMIYGIHTGLRVLLEEGLDRVYARHTLNNKAIVAGVKAMGLGIYGNEDTKIPTVTPILVPEGIDANGVKDFLLEQFGVEIAGSFGDLQGKIWRIGNMGYSSRRENVLQVLGALEAALIYFGAPIQVGKAVKAALDVYQANHKN</sequence>
<comment type="caution">
    <text evidence="7">The sequence shown here is derived from an EMBL/GenBank/DDBJ whole genome shotgun (WGS) entry which is preliminary data.</text>
</comment>
<dbReference type="InterPro" id="IPR015422">
    <property type="entry name" value="PyrdxlP-dep_Trfase_small"/>
</dbReference>
<dbReference type="InterPro" id="IPR015424">
    <property type="entry name" value="PyrdxlP-dep_Trfase"/>
</dbReference>
<keyword evidence="3" id="KW-0663">Pyridoxal phosphate</keyword>
<proteinExistence type="inferred from homology"/>
<accession>A0ABS4FPW4</accession>
<evidence type="ECO:0000256" key="5">
    <source>
        <dbReference type="RuleBase" id="RU004504"/>
    </source>
</evidence>
<reference evidence="7 8" key="1">
    <citation type="submission" date="2021-03" db="EMBL/GenBank/DDBJ databases">
        <title>Genomic Encyclopedia of Type Strains, Phase IV (KMG-IV): sequencing the most valuable type-strain genomes for metagenomic binning, comparative biology and taxonomic classification.</title>
        <authorList>
            <person name="Goeker M."/>
        </authorList>
    </citation>
    <scope>NUCLEOTIDE SEQUENCE [LARGE SCALE GENOMIC DNA]</scope>
    <source>
        <strain evidence="7 8">DSM 14349</strain>
    </source>
</reference>
<dbReference type="Proteomes" id="UP001519272">
    <property type="component" value="Unassembled WGS sequence"/>
</dbReference>
<evidence type="ECO:0000256" key="2">
    <source>
        <dbReference type="ARBA" id="ARBA00009236"/>
    </source>
</evidence>
<evidence type="ECO:0000313" key="8">
    <source>
        <dbReference type="Proteomes" id="UP001519272"/>
    </source>
</evidence>
<keyword evidence="7" id="KW-0808">Transferase</keyword>
<dbReference type="InterPro" id="IPR024169">
    <property type="entry name" value="SP_NH2Trfase/AEP_transaminase"/>
</dbReference>
<dbReference type="Gene3D" id="3.40.640.10">
    <property type="entry name" value="Type I PLP-dependent aspartate aminotransferase-like (Major domain)"/>
    <property type="match status" value="1"/>
</dbReference>
<dbReference type="Gene3D" id="3.90.1150.10">
    <property type="entry name" value="Aspartate Aminotransferase, domain 1"/>
    <property type="match status" value="1"/>
</dbReference>
<dbReference type="Pfam" id="PF00266">
    <property type="entry name" value="Aminotran_5"/>
    <property type="match status" value="1"/>
</dbReference>
<feature type="domain" description="Aminotransferase class V" evidence="6">
    <location>
        <begin position="35"/>
        <end position="344"/>
    </location>
</feature>
<evidence type="ECO:0000259" key="6">
    <source>
        <dbReference type="Pfam" id="PF00266"/>
    </source>
</evidence>
<evidence type="ECO:0000256" key="4">
    <source>
        <dbReference type="RuleBase" id="RU004075"/>
    </source>
</evidence>
<dbReference type="GO" id="GO:0008483">
    <property type="term" value="F:transaminase activity"/>
    <property type="evidence" value="ECO:0007669"/>
    <property type="project" value="UniProtKB-KW"/>
</dbReference>
<dbReference type="EMBL" id="JAGGKG010000004">
    <property type="protein sequence ID" value="MBP1904616.1"/>
    <property type="molecule type" value="Genomic_DNA"/>
</dbReference>
<evidence type="ECO:0000256" key="1">
    <source>
        <dbReference type="ARBA" id="ARBA00001933"/>
    </source>
</evidence>
<dbReference type="PROSITE" id="PS00595">
    <property type="entry name" value="AA_TRANSFER_CLASS_5"/>
    <property type="match status" value="1"/>
</dbReference>
<comment type="similarity">
    <text evidence="2 4">Belongs to the class-V pyridoxal-phosphate-dependent aminotransferase family.</text>
</comment>
<protein>
    <submittedName>
        <fullName evidence="7">(S)-ureidoglycine-glyoxylate aminotransferase</fullName>
        <ecNumber evidence="7">2.6.1.-</ecNumber>
    </submittedName>
</protein>
<dbReference type="PIRSF" id="PIRSF000524">
    <property type="entry name" value="SPT"/>
    <property type="match status" value="1"/>
</dbReference>
<comment type="cofactor">
    <cofactor evidence="1 5">
        <name>pyridoxal 5'-phosphate</name>
        <dbReference type="ChEBI" id="CHEBI:597326"/>
    </cofactor>
</comment>
<dbReference type="PANTHER" id="PTHR21152:SF40">
    <property type="entry name" value="ALANINE--GLYOXYLATE AMINOTRANSFERASE"/>
    <property type="match status" value="1"/>
</dbReference>
<dbReference type="InterPro" id="IPR020578">
    <property type="entry name" value="Aminotrans_V_PyrdxlP_BS"/>
</dbReference>
<dbReference type="SUPFAM" id="SSF53383">
    <property type="entry name" value="PLP-dependent transferases"/>
    <property type="match status" value="1"/>
</dbReference>
<dbReference type="RefSeq" id="WP_210088289.1">
    <property type="nucleotide sequence ID" value="NZ_JAGGKG010000004.1"/>
</dbReference>
<name>A0ABS4FPW4_9BACL</name>